<reference evidence="1 2" key="1">
    <citation type="submission" date="2022-11" db="EMBL/GenBank/DDBJ databases">
        <title>Whole genome sequence of Eschrichtius robustus ER-17-0199.</title>
        <authorList>
            <person name="Bruniche-Olsen A."/>
            <person name="Black A.N."/>
            <person name="Fields C.J."/>
            <person name="Walden K."/>
            <person name="Dewoody J.A."/>
        </authorList>
    </citation>
    <scope>NUCLEOTIDE SEQUENCE [LARGE SCALE GENOMIC DNA]</scope>
    <source>
        <strain evidence="1">ER-17-0199</strain>
        <tissue evidence="1">Blubber</tissue>
    </source>
</reference>
<organism evidence="1 2">
    <name type="scientific">Eschrichtius robustus</name>
    <name type="common">California gray whale</name>
    <name type="synonym">Eschrichtius gibbosus</name>
    <dbReference type="NCBI Taxonomy" id="9764"/>
    <lineage>
        <taxon>Eukaryota</taxon>
        <taxon>Metazoa</taxon>
        <taxon>Chordata</taxon>
        <taxon>Craniata</taxon>
        <taxon>Vertebrata</taxon>
        <taxon>Euteleostomi</taxon>
        <taxon>Mammalia</taxon>
        <taxon>Eutheria</taxon>
        <taxon>Laurasiatheria</taxon>
        <taxon>Artiodactyla</taxon>
        <taxon>Whippomorpha</taxon>
        <taxon>Cetacea</taxon>
        <taxon>Mysticeti</taxon>
        <taxon>Eschrichtiidae</taxon>
        <taxon>Eschrichtius</taxon>
    </lineage>
</organism>
<dbReference type="EMBL" id="JAIQCJ010002324">
    <property type="protein sequence ID" value="KAJ8776873.1"/>
    <property type="molecule type" value="Genomic_DNA"/>
</dbReference>
<accession>A0AB34GCK2</accession>
<dbReference type="SUPFAM" id="SSF52151">
    <property type="entry name" value="FabD/lysophospholipase-like"/>
    <property type="match status" value="1"/>
</dbReference>
<protein>
    <submittedName>
        <fullName evidence="1">Uncharacterized protein</fullName>
    </submittedName>
</protein>
<evidence type="ECO:0000313" key="1">
    <source>
        <dbReference type="EMBL" id="KAJ8776873.1"/>
    </source>
</evidence>
<sequence>MVPSFPPRPRELAVRLDCGPCAEERAFLSRRKQVVAKALKQALQLDGDLQEDEVWGLGWIRWASSGSVLDAGTGCALTRPELVPSQPWTLLCFPLPCCCQELDHIKCRAVHEAWGIRSAWGIS</sequence>
<name>A0AB34GCK2_ESCRO</name>
<gene>
    <name evidence="1" type="ORF">J1605_015050</name>
</gene>
<comment type="caution">
    <text evidence="1">The sequence shown here is derived from an EMBL/GenBank/DDBJ whole genome shotgun (WGS) entry which is preliminary data.</text>
</comment>
<dbReference type="Gene3D" id="3.40.1090.10">
    <property type="entry name" value="Cytosolic phospholipase A2 catalytic domain"/>
    <property type="match status" value="1"/>
</dbReference>
<dbReference type="AlphaFoldDB" id="A0AB34GCK2"/>
<dbReference type="Proteomes" id="UP001159641">
    <property type="component" value="Unassembled WGS sequence"/>
</dbReference>
<keyword evidence="2" id="KW-1185">Reference proteome</keyword>
<dbReference type="InterPro" id="IPR016035">
    <property type="entry name" value="Acyl_Trfase/lysoPLipase"/>
</dbReference>
<proteinExistence type="predicted"/>
<evidence type="ECO:0000313" key="2">
    <source>
        <dbReference type="Proteomes" id="UP001159641"/>
    </source>
</evidence>